<evidence type="ECO:0000256" key="2">
    <source>
        <dbReference type="SAM" id="MobiDB-lite"/>
    </source>
</evidence>
<feature type="region of interest" description="Disordered" evidence="2">
    <location>
        <begin position="137"/>
        <end position="163"/>
    </location>
</feature>
<organism evidence="4">
    <name type="scientific">Tanacetum cinerariifolium</name>
    <name type="common">Dalmatian daisy</name>
    <name type="synonym">Chrysanthemum cinerariifolium</name>
    <dbReference type="NCBI Taxonomy" id="118510"/>
    <lineage>
        <taxon>Eukaryota</taxon>
        <taxon>Viridiplantae</taxon>
        <taxon>Streptophyta</taxon>
        <taxon>Embryophyta</taxon>
        <taxon>Tracheophyta</taxon>
        <taxon>Spermatophyta</taxon>
        <taxon>Magnoliopsida</taxon>
        <taxon>eudicotyledons</taxon>
        <taxon>Gunneridae</taxon>
        <taxon>Pentapetalae</taxon>
        <taxon>asterids</taxon>
        <taxon>campanulids</taxon>
        <taxon>Asterales</taxon>
        <taxon>Asteraceae</taxon>
        <taxon>Asteroideae</taxon>
        <taxon>Anthemideae</taxon>
        <taxon>Anthemidinae</taxon>
        <taxon>Tanacetum</taxon>
    </lineage>
</organism>
<keyword evidence="1" id="KW-0479">Metal-binding</keyword>
<dbReference type="InterPro" id="IPR036875">
    <property type="entry name" value="Znf_CCHC_sf"/>
</dbReference>
<feature type="compositionally biased region" description="Polar residues" evidence="2">
    <location>
        <begin position="258"/>
        <end position="272"/>
    </location>
</feature>
<dbReference type="InterPro" id="IPR001878">
    <property type="entry name" value="Znf_CCHC"/>
</dbReference>
<dbReference type="SUPFAM" id="SSF57756">
    <property type="entry name" value="Retrovirus zinc finger-like domains"/>
    <property type="match status" value="1"/>
</dbReference>
<proteinExistence type="predicted"/>
<accession>A0A699IVA5</accession>
<evidence type="ECO:0000313" key="4">
    <source>
        <dbReference type="EMBL" id="GEZ88987.1"/>
    </source>
</evidence>
<evidence type="ECO:0000256" key="1">
    <source>
        <dbReference type="PROSITE-ProRule" id="PRU00047"/>
    </source>
</evidence>
<name>A0A699IVA5_TANCI</name>
<reference evidence="4" key="1">
    <citation type="journal article" date="2019" name="Sci. Rep.">
        <title>Draft genome of Tanacetum cinerariifolium, the natural source of mosquito coil.</title>
        <authorList>
            <person name="Yamashiro T."/>
            <person name="Shiraishi A."/>
            <person name="Satake H."/>
            <person name="Nakayama K."/>
        </authorList>
    </citation>
    <scope>NUCLEOTIDE SEQUENCE</scope>
</reference>
<dbReference type="Pfam" id="PF00098">
    <property type="entry name" value="zf-CCHC"/>
    <property type="match status" value="1"/>
</dbReference>
<dbReference type="PROSITE" id="PS50158">
    <property type="entry name" value="ZF_CCHC"/>
    <property type="match status" value="1"/>
</dbReference>
<comment type="caution">
    <text evidence="4">The sequence shown here is derived from an EMBL/GenBank/DDBJ whole genome shotgun (WGS) entry which is preliminary data.</text>
</comment>
<gene>
    <name evidence="4" type="ORF">Tci_560960</name>
</gene>
<dbReference type="GO" id="GO:0003676">
    <property type="term" value="F:nucleic acid binding"/>
    <property type="evidence" value="ECO:0007669"/>
    <property type="project" value="InterPro"/>
</dbReference>
<keyword evidence="1" id="KW-0862">Zinc</keyword>
<dbReference type="AlphaFoldDB" id="A0A699IVA5"/>
<dbReference type="GO" id="GO:0008270">
    <property type="term" value="F:zinc ion binding"/>
    <property type="evidence" value="ECO:0007669"/>
    <property type="project" value="UniProtKB-KW"/>
</dbReference>
<protein>
    <recommendedName>
        <fullName evidence="3">CCHC-type domain-containing protein</fullName>
    </recommendedName>
</protein>
<feature type="region of interest" description="Disordered" evidence="2">
    <location>
        <begin position="253"/>
        <end position="272"/>
    </location>
</feature>
<feature type="domain" description="CCHC-type" evidence="3">
    <location>
        <begin position="30"/>
        <end position="45"/>
    </location>
</feature>
<sequence>HRSQFYKKTSRKLEFNRKEQVDFDKTKVECFNCHRKGHFARDCRSARNSGNRSGDTENAGYRGRNNGKSPIKEEDKNALVVYDGLGTNNWSYQVEEEATDFALMAFTSNPSSSSSSNYEIDFVKTGETVKHVKPVKPVQTAEQTEKSKNFSSNPKIDNKDWNGKMTQKPRLGFGFIKKACFVCDSMSHLIKDCTFHEDRMARKYVLPNNVGNGTGHKESRPVWNNVQRINHQNKSSPTIVFTRFGRIPVSGAKPKVAASTSAAKPVNTVGSK</sequence>
<feature type="non-terminal residue" evidence="4">
    <location>
        <position position="1"/>
    </location>
</feature>
<dbReference type="EMBL" id="BKCJ010337883">
    <property type="protein sequence ID" value="GEZ88987.1"/>
    <property type="molecule type" value="Genomic_DNA"/>
</dbReference>
<dbReference type="Gene3D" id="4.10.60.10">
    <property type="entry name" value="Zinc finger, CCHC-type"/>
    <property type="match status" value="1"/>
</dbReference>
<feature type="region of interest" description="Disordered" evidence="2">
    <location>
        <begin position="42"/>
        <end position="72"/>
    </location>
</feature>
<dbReference type="SMART" id="SM00343">
    <property type="entry name" value="ZnF_C2HC"/>
    <property type="match status" value="2"/>
</dbReference>
<keyword evidence="1" id="KW-0863">Zinc-finger</keyword>
<evidence type="ECO:0000259" key="3">
    <source>
        <dbReference type="PROSITE" id="PS50158"/>
    </source>
</evidence>